<accession>A0ABT0Y5N1</accession>
<evidence type="ECO:0000313" key="1">
    <source>
        <dbReference type="EMBL" id="MCM4081342.1"/>
    </source>
</evidence>
<name>A0ABT0Y5N1_9ACTN</name>
<proteinExistence type="predicted"/>
<evidence type="ECO:0000313" key="2">
    <source>
        <dbReference type="Proteomes" id="UP001523216"/>
    </source>
</evidence>
<organism evidence="1 2">
    <name type="scientific">Paractinoplanes hotanensis</name>
    <dbReference type="NCBI Taxonomy" id="2906497"/>
    <lineage>
        <taxon>Bacteria</taxon>
        <taxon>Bacillati</taxon>
        <taxon>Actinomycetota</taxon>
        <taxon>Actinomycetes</taxon>
        <taxon>Micromonosporales</taxon>
        <taxon>Micromonosporaceae</taxon>
        <taxon>Paractinoplanes</taxon>
    </lineage>
</organism>
<gene>
    <name evidence="1" type="ORF">LXN57_27585</name>
</gene>
<dbReference type="EMBL" id="JAMQOL010000040">
    <property type="protein sequence ID" value="MCM4081342.1"/>
    <property type="molecule type" value="Genomic_DNA"/>
</dbReference>
<protein>
    <submittedName>
        <fullName evidence="1">Uncharacterized protein</fullName>
    </submittedName>
</protein>
<dbReference type="Proteomes" id="UP001523216">
    <property type="component" value="Unassembled WGS sequence"/>
</dbReference>
<keyword evidence="2" id="KW-1185">Reference proteome</keyword>
<comment type="caution">
    <text evidence="1">The sequence shown here is derived from an EMBL/GenBank/DDBJ whole genome shotgun (WGS) entry which is preliminary data.</text>
</comment>
<reference evidence="1 2" key="1">
    <citation type="submission" date="2022-06" db="EMBL/GenBank/DDBJ databases">
        <title>Actinoplanes abujensis sp. nov., isolated from Nigerian arid soil.</title>
        <authorList>
            <person name="Ding P."/>
        </authorList>
    </citation>
    <scope>NUCLEOTIDE SEQUENCE [LARGE SCALE GENOMIC DNA]</scope>
    <source>
        <strain evidence="2">TRM88002</strain>
    </source>
</reference>
<sequence>MGSIQELEQRVTAVEKEQKEVRTLAAGASQDVSDYKAALQGHTSSLNALRETQLEQAADLKNLSSDLKNVSADIKNVSSTVEKVLAELKVMREAQFQQVADMRTMRDTQTRHYVDQQQRFTTVEVGLDLVRESLRRSDGGSENAESGLGG</sequence>